<evidence type="ECO:0000256" key="12">
    <source>
        <dbReference type="ARBA" id="ARBA00034430"/>
    </source>
</evidence>
<comment type="catalytic activity">
    <reaction evidence="12">
        <text>K(+)(in) = K(+)(out)</text>
        <dbReference type="Rhea" id="RHEA:29463"/>
        <dbReference type="ChEBI" id="CHEBI:29103"/>
    </reaction>
</comment>
<dbReference type="PANTHER" id="PTHR31462:SF5">
    <property type="entry name" value="ENDOSOMAL_LYSOSOMAL PROTON CHANNEL TMEM175"/>
    <property type="match status" value="1"/>
</dbReference>
<keyword evidence="3" id="KW-0813">Transport</keyword>
<gene>
    <name evidence="14" type="ORF">RU97_GL001241</name>
</gene>
<evidence type="ECO:0000256" key="2">
    <source>
        <dbReference type="ARBA" id="ARBA00006920"/>
    </source>
</evidence>
<evidence type="ECO:0000256" key="4">
    <source>
        <dbReference type="ARBA" id="ARBA00022538"/>
    </source>
</evidence>
<proteinExistence type="inferred from homology"/>
<evidence type="ECO:0000256" key="11">
    <source>
        <dbReference type="ARBA" id="ARBA00023303"/>
    </source>
</evidence>
<accession>A0A1L8RIS4</accession>
<comment type="similarity">
    <text evidence="2">Belongs to the TMEM175 family.</text>
</comment>
<sequence>MSKTRIEAFTDAVIAIVMTILVLELHAPEGDTFADFFKLDHKLLIYVVSFISLSIYWNNHHHLFQLAHKINGRVLWMNNLLIFSLSLMPFGTAWMGDHLFAFAPEFTYGVIVTAADISYYLLTRELVRANGSHSPIAKVFSNYRKTYISIGLNILGLLLGFIQPLLVLITYIVVLIFWVIPEKKIEAHYE</sequence>
<keyword evidence="10 13" id="KW-0472">Membrane</keyword>
<comment type="caution">
    <text evidence="14">The sequence shown here is derived from an EMBL/GenBank/DDBJ whole genome shotgun (WGS) entry which is preliminary data.</text>
</comment>
<dbReference type="PANTHER" id="PTHR31462">
    <property type="entry name" value="ENDOSOMAL/LYSOSOMAL POTASSIUM CHANNEL TMEM175"/>
    <property type="match status" value="1"/>
</dbReference>
<organism evidence="14 15">
    <name type="scientific">Enterococcus canis</name>
    <dbReference type="NCBI Taxonomy" id="214095"/>
    <lineage>
        <taxon>Bacteria</taxon>
        <taxon>Bacillati</taxon>
        <taxon>Bacillota</taxon>
        <taxon>Bacilli</taxon>
        <taxon>Lactobacillales</taxon>
        <taxon>Enterococcaceae</taxon>
        <taxon>Enterococcus</taxon>
    </lineage>
</organism>
<keyword evidence="15" id="KW-1185">Reference proteome</keyword>
<dbReference type="GO" id="GO:0015252">
    <property type="term" value="F:proton channel activity"/>
    <property type="evidence" value="ECO:0007669"/>
    <property type="project" value="InterPro"/>
</dbReference>
<evidence type="ECO:0000256" key="9">
    <source>
        <dbReference type="ARBA" id="ARBA00023065"/>
    </source>
</evidence>
<keyword evidence="4" id="KW-0633">Potassium transport</keyword>
<protein>
    <recommendedName>
        <fullName evidence="16">Integral membrane protein</fullName>
    </recommendedName>
</protein>
<evidence type="ECO:0000256" key="7">
    <source>
        <dbReference type="ARBA" id="ARBA00022958"/>
    </source>
</evidence>
<feature type="transmembrane region" description="Helical" evidence="13">
    <location>
        <begin position="43"/>
        <end position="59"/>
    </location>
</feature>
<keyword evidence="8 13" id="KW-1133">Transmembrane helix</keyword>
<keyword evidence="6" id="KW-0631">Potassium channel</keyword>
<dbReference type="STRING" id="214095.RU97_GL001241"/>
<keyword evidence="5 13" id="KW-0812">Transmembrane</keyword>
<evidence type="ECO:0000313" key="15">
    <source>
        <dbReference type="Proteomes" id="UP000181884"/>
    </source>
</evidence>
<keyword evidence="7" id="KW-0630">Potassium</keyword>
<feature type="transmembrane region" description="Helical" evidence="13">
    <location>
        <begin position="80"/>
        <end position="100"/>
    </location>
</feature>
<dbReference type="InterPro" id="IPR010617">
    <property type="entry name" value="TMEM175-like"/>
</dbReference>
<comment type="subcellular location">
    <subcellularLocation>
        <location evidence="1">Membrane</location>
        <topology evidence="1">Multi-pass membrane protein</topology>
    </subcellularLocation>
</comment>
<evidence type="ECO:0000256" key="3">
    <source>
        <dbReference type="ARBA" id="ARBA00022448"/>
    </source>
</evidence>
<evidence type="ECO:0000313" key="14">
    <source>
        <dbReference type="EMBL" id="OJG19670.1"/>
    </source>
</evidence>
<dbReference type="EMBL" id="JXKH01000002">
    <property type="protein sequence ID" value="OJG19670.1"/>
    <property type="molecule type" value="Genomic_DNA"/>
</dbReference>
<reference evidence="14 15" key="1">
    <citation type="submission" date="2014-12" db="EMBL/GenBank/DDBJ databases">
        <title>Draft genome sequences of 29 type strains of Enterococci.</title>
        <authorList>
            <person name="Zhong Z."/>
            <person name="Sun Z."/>
            <person name="Liu W."/>
            <person name="Zhang W."/>
            <person name="Zhang H."/>
        </authorList>
    </citation>
    <scope>NUCLEOTIDE SEQUENCE [LARGE SCALE GENOMIC DNA]</scope>
    <source>
        <strain evidence="14 15">DSM 17029</strain>
    </source>
</reference>
<dbReference type="RefSeq" id="WP_067390685.1">
    <property type="nucleotide sequence ID" value="NZ_JXKH01000002.1"/>
</dbReference>
<dbReference type="AlphaFoldDB" id="A0A1L8RIS4"/>
<evidence type="ECO:0008006" key="16">
    <source>
        <dbReference type="Google" id="ProtNLM"/>
    </source>
</evidence>
<feature type="transmembrane region" description="Helical" evidence="13">
    <location>
        <begin position="7"/>
        <end position="23"/>
    </location>
</feature>
<evidence type="ECO:0000256" key="6">
    <source>
        <dbReference type="ARBA" id="ARBA00022826"/>
    </source>
</evidence>
<name>A0A1L8RIS4_9ENTE</name>
<evidence type="ECO:0000256" key="8">
    <source>
        <dbReference type="ARBA" id="ARBA00022989"/>
    </source>
</evidence>
<dbReference type="Pfam" id="PF06736">
    <property type="entry name" value="TMEM175"/>
    <property type="match status" value="1"/>
</dbReference>
<evidence type="ECO:0000256" key="1">
    <source>
        <dbReference type="ARBA" id="ARBA00004141"/>
    </source>
</evidence>
<keyword evidence="11" id="KW-0407">Ion channel</keyword>
<evidence type="ECO:0000256" key="10">
    <source>
        <dbReference type="ARBA" id="ARBA00023136"/>
    </source>
</evidence>
<evidence type="ECO:0000256" key="13">
    <source>
        <dbReference type="SAM" id="Phobius"/>
    </source>
</evidence>
<feature type="transmembrane region" description="Helical" evidence="13">
    <location>
        <begin position="106"/>
        <end position="122"/>
    </location>
</feature>
<feature type="transmembrane region" description="Helical" evidence="13">
    <location>
        <begin position="154"/>
        <end position="180"/>
    </location>
</feature>
<keyword evidence="9" id="KW-0406">Ion transport</keyword>
<evidence type="ECO:0000256" key="5">
    <source>
        <dbReference type="ARBA" id="ARBA00022692"/>
    </source>
</evidence>
<dbReference type="GO" id="GO:0016020">
    <property type="term" value="C:membrane"/>
    <property type="evidence" value="ECO:0007669"/>
    <property type="project" value="UniProtKB-SubCell"/>
</dbReference>
<dbReference type="GO" id="GO:0005267">
    <property type="term" value="F:potassium channel activity"/>
    <property type="evidence" value="ECO:0007669"/>
    <property type="project" value="UniProtKB-KW"/>
</dbReference>
<dbReference type="Proteomes" id="UP000181884">
    <property type="component" value="Unassembled WGS sequence"/>
</dbReference>